<name>A0ABU8YHZ0_9CYAN</name>
<sequence>MESRLRGNLELIEQIRADAINDIQSLTEMCQHMTLVTESIQQNYQALLAQNQLLTGKLLSIIDECICREGKRCGRCLELLKTLGCENLEPKQDAVQKYQTLLTQLRKLG</sequence>
<keyword evidence="2" id="KW-1185">Reference proteome</keyword>
<comment type="caution">
    <text evidence="1">The sequence shown here is derived from an EMBL/GenBank/DDBJ whole genome shotgun (WGS) entry which is preliminary data.</text>
</comment>
<organism evidence="1 2">
    <name type="scientific">Microcoleus anatoxicus PTRS2</name>
    <dbReference type="NCBI Taxonomy" id="2705321"/>
    <lineage>
        <taxon>Bacteria</taxon>
        <taxon>Bacillati</taxon>
        <taxon>Cyanobacteriota</taxon>
        <taxon>Cyanophyceae</taxon>
        <taxon>Oscillatoriophycideae</taxon>
        <taxon>Oscillatoriales</taxon>
        <taxon>Microcoleaceae</taxon>
        <taxon>Microcoleus</taxon>
        <taxon>Microcoleus anatoxicus</taxon>
    </lineage>
</organism>
<protein>
    <submittedName>
        <fullName evidence="1">Uncharacterized protein</fullName>
    </submittedName>
</protein>
<dbReference type="Proteomes" id="UP001384579">
    <property type="component" value="Unassembled WGS sequence"/>
</dbReference>
<evidence type="ECO:0000313" key="1">
    <source>
        <dbReference type="EMBL" id="MEK0183990.1"/>
    </source>
</evidence>
<reference evidence="1 2" key="1">
    <citation type="journal article" date="2020" name="Harmful Algae">
        <title>Molecular and morphological characterization of a novel dihydroanatoxin-a producing Microcoleus species (cyanobacteria) from the Russian River, California, USA.</title>
        <authorList>
            <person name="Conklin K.Y."/>
            <person name="Stancheva R."/>
            <person name="Otten T.G."/>
            <person name="Fadness R."/>
            <person name="Boyer G.L."/>
            <person name="Read B."/>
            <person name="Zhang X."/>
            <person name="Sheath R.G."/>
        </authorList>
    </citation>
    <scope>NUCLEOTIDE SEQUENCE [LARGE SCALE GENOMIC DNA]</scope>
    <source>
        <strain evidence="1 2">PTRS2</strain>
    </source>
</reference>
<evidence type="ECO:0000313" key="2">
    <source>
        <dbReference type="Proteomes" id="UP001384579"/>
    </source>
</evidence>
<dbReference type="EMBL" id="JBBLXS010000028">
    <property type="protein sequence ID" value="MEK0183990.1"/>
    <property type="molecule type" value="Genomic_DNA"/>
</dbReference>
<accession>A0ABU8YHZ0</accession>
<proteinExistence type="predicted"/>
<gene>
    <name evidence="1" type="ORF">WMG39_03915</name>
</gene>
<dbReference type="RefSeq" id="WP_340519664.1">
    <property type="nucleotide sequence ID" value="NZ_JBBLXS010000028.1"/>
</dbReference>